<evidence type="ECO:0000313" key="2">
    <source>
        <dbReference type="EMBL" id="PAE89408.1"/>
    </source>
</evidence>
<name>A0A268P135_SHOCL</name>
<dbReference type="Gene3D" id="3.40.50.150">
    <property type="entry name" value="Vaccinia Virus protein VP39"/>
    <property type="match status" value="1"/>
</dbReference>
<dbReference type="PANTHER" id="PTHR43861:SF1">
    <property type="entry name" value="TRANS-ACONITATE 2-METHYLTRANSFERASE"/>
    <property type="match status" value="1"/>
</dbReference>
<organism evidence="2 3">
    <name type="scientific">Shouchella clausii</name>
    <name type="common">Alkalihalobacillus clausii</name>
    <dbReference type="NCBI Taxonomy" id="79880"/>
    <lineage>
        <taxon>Bacteria</taxon>
        <taxon>Bacillati</taxon>
        <taxon>Bacillota</taxon>
        <taxon>Bacilli</taxon>
        <taxon>Bacillales</taxon>
        <taxon>Bacillaceae</taxon>
        <taxon>Shouchella</taxon>
    </lineage>
</organism>
<keyword evidence="2" id="KW-0489">Methyltransferase</keyword>
<gene>
    <name evidence="2" type="ORF">CHH72_08965</name>
</gene>
<dbReference type="CDD" id="cd02440">
    <property type="entry name" value="AdoMet_MTases"/>
    <property type="match status" value="1"/>
</dbReference>
<feature type="domain" description="Methyltransferase type 11" evidence="1">
    <location>
        <begin position="43"/>
        <end position="132"/>
    </location>
</feature>
<dbReference type="AlphaFoldDB" id="A0A268P135"/>
<dbReference type="EMBL" id="NPCC01000009">
    <property type="protein sequence ID" value="PAE89408.1"/>
    <property type="molecule type" value="Genomic_DNA"/>
</dbReference>
<keyword evidence="2" id="KW-0808">Transferase</keyword>
<dbReference type="GO" id="GO:0008757">
    <property type="term" value="F:S-adenosylmethionine-dependent methyltransferase activity"/>
    <property type="evidence" value="ECO:0007669"/>
    <property type="project" value="InterPro"/>
</dbReference>
<dbReference type="GO" id="GO:0032259">
    <property type="term" value="P:methylation"/>
    <property type="evidence" value="ECO:0007669"/>
    <property type="project" value="UniProtKB-KW"/>
</dbReference>
<dbReference type="PANTHER" id="PTHR43861">
    <property type="entry name" value="TRANS-ACONITATE 2-METHYLTRANSFERASE-RELATED"/>
    <property type="match status" value="1"/>
</dbReference>
<dbReference type="RefSeq" id="WP_095254973.1">
    <property type="nucleotide sequence ID" value="NZ_NPCA01000018.1"/>
</dbReference>
<dbReference type="Proteomes" id="UP000216207">
    <property type="component" value="Unassembled WGS sequence"/>
</dbReference>
<accession>A0A268P135</accession>
<dbReference type="SUPFAM" id="SSF53335">
    <property type="entry name" value="S-adenosyl-L-methionine-dependent methyltransferases"/>
    <property type="match status" value="1"/>
</dbReference>
<dbReference type="InterPro" id="IPR013216">
    <property type="entry name" value="Methyltransf_11"/>
</dbReference>
<reference evidence="2 3" key="1">
    <citation type="submission" date="2017-07" db="EMBL/GenBank/DDBJ databases">
        <title>Isolation and whole genome analysis of endospore-forming bacteria from heroin.</title>
        <authorList>
            <person name="Kalinowski J."/>
            <person name="Ahrens B."/>
            <person name="Al-Dilaimi A."/>
            <person name="Winkler A."/>
            <person name="Wibberg D."/>
            <person name="Schleenbecker U."/>
            <person name="Ruckert C."/>
            <person name="Wolfel R."/>
            <person name="Grass G."/>
        </authorList>
    </citation>
    <scope>NUCLEOTIDE SEQUENCE [LARGE SCALE GENOMIC DNA]</scope>
    <source>
        <strain evidence="2 3">7539</strain>
    </source>
</reference>
<dbReference type="InterPro" id="IPR029063">
    <property type="entry name" value="SAM-dependent_MTases_sf"/>
</dbReference>
<proteinExistence type="predicted"/>
<dbReference type="Pfam" id="PF08241">
    <property type="entry name" value="Methyltransf_11"/>
    <property type="match status" value="1"/>
</dbReference>
<sequence>MNKRSPFNDHWNSNLYDNRHAFVSKFGNHLLELLQPTKKEAILDLGSGTGDLANELAKLGAVVTGVDQSSNMVAKARSKYPHLLFDVADATNLPFTETFDAVLSNAVLHWVLDAEAALKSIWRALKPGGRFVAEFGGKGNVETITTELVAQIKQAGYPYSSKQFPWYFPSIGEYTSLMEKTGFSVSFARLYERPTPLEGADGFRNWLEMFANPFFNEIDEQDKQAIIAKTEIALQPVLMEEGQWIADYKRLMVVGYKIPIK</sequence>
<protein>
    <submittedName>
        <fullName evidence="2">SAM-dependent methyltransferase</fullName>
    </submittedName>
</protein>
<comment type="caution">
    <text evidence="2">The sequence shown here is derived from an EMBL/GenBank/DDBJ whole genome shotgun (WGS) entry which is preliminary data.</text>
</comment>
<evidence type="ECO:0000259" key="1">
    <source>
        <dbReference type="Pfam" id="PF08241"/>
    </source>
</evidence>
<evidence type="ECO:0000313" key="3">
    <source>
        <dbReference type="Proteomes" id="UP000216207"/>
    </source>
</evidence>